<reference evidence="1 2" key="1">
    <citation type="journal article" date="2015" name="PLoS ONE">
        <title>Rice-Infecting Pseudomonas Genomes Are Highly Accessorized and Harbor Multiple Putative Virulence Mechanisms to Cause Sheath Brown Rot.</title>
        <authorList>
            <person name="Quibod I.L."/>
            <person name="Grande G."/>
            <person name="Oreiro E.G."/>
            <person name="Borja F.N."/>
            <person name="Dossa G.S."/>
            <person name="Mauleon R."/>
            <person name="Cruz C.V."/>
            <person name="Oliva R."/>
        </authorList>
    </citation>
    <scope>NUCLEOTIDE SEQUENCE [LARGE SCALE GENOMIC DNA]</scope>
    <source>
        <strain evidence="1 2">IRRI 6609</strain>
    </source>
</reference>
<dbReference type="AlphaFoldDB" id="A0A0N0E2G0"/>
<evidence type="ECO:0000313" key="1">
    <source>
        <dbReference type="EMBL" id="KPA88830.1"/>
    </source>
</evidence>
<evidence type="ECO:0000313" key="2">
    <source>
        <dbReference type="Proteomes" id="UP000037931"/>
    </source>
</evidence>
<accession>A0A0N0E2G0</accession>
<dbReference type="Proteomes" id="UP000037931">
    <property type="component" value="Unassembled WGS sequence"/>
</dbReference>
<keyword evidence="2" id="KW-1185">Reference proteome</keyword>
<gene>
    <name evidence="1" type="ORF">PF66_04505</name>
</gene>
<name>A0A0N0E2G0_9PSED</name>
<dbReference type="RefSeq" id="WP_054063838.1">
    <property type="nucleotide sequence ID" value="NZ_JSYZ01000018.1"/>
</dbReference>
<dbReference type="STRING" id="50340.PF66_04505"/>
<dbReference type="EMBL" id="JSYZ01000018">
    <property type="protein sequence ID" value="KPA88830.1"/>
    <property type="molecule type" value="Genomic_DNA"/>
</dbReference>
<organism evidence="1 2">
    <name type="scientific">Pseudomonas asplenii</name>
    <dbReference type="NCBI Taxonomy" id="53407"/>
    <lineage>
        <taxon>Bacteria</taxon>
        <taxon>Pseudomonadati</taxon>
        <taxon>Pseudomonadota</taxon>
        <taxon>Gammaproteobacteria</taxon>
        <taxon>Pseudomonadales</taxon>
        <taxon>Pseudomonadaceae</taxon>
        <taxon>Pseudomonas</taxon>
    </lineage>
</organism>
<comment type="caution">
    <text evidence="1">The sequence shown here is derived from an EMBL/GenBank/DDBJ whole genome shotgun (WGS) entry which is preliminary data.</text>
</comment>
<dbReference type="PATRIC" id="fig|50340.43.peg.1804"/>
<proteinExistence type="predicted"/>
<protein>
    <submittedName>
        <fullName evidence="1">Uncharacterized protein</fullName>
    </submittedName>
</protein>
<sequence>MSVGSITAWATEMRSRVLKQGTAAAEKAAKQKVKTDEVLKDIKPDPKALDTAKMAKDKLQSKFQGFDPKAVTPEQLSKYSDILKEQGLISASKANLLSSAGTQKKPNEKFNALDYFANQISTLQSGPSKNEPFANVMIPEYKRAISVMLNLQQFANSGASLSIDTKA</sequence>
<dbReference type="OrthoDB" id="6932284at2"/>